<evidence type="ECO:0000256" key="2">
    <source>
        <dbReference type="ARBA" id="ARBA00010388"/>
    </source>
</evidence>
<evidence type="ECO:0000256" key="4">
    <source>
        <dbReference type="ARBA" id="ARBA00022692"/>
    </source>
</evidence>
<dbReference type="InterPro" id="IPR050601">
    <property type="entry name" value="CPA3_antiporter_subunitC"/>
</dbReference>
<evidence type="ECO:0000256" key="1">
    <source>
        <dbReference type="ARBA" id="ARBA00004651"/>
    </source>
</evidence>
<dbReference type="PANTHER" id="PTHR34583">
    <property type="entry name" value="ANTIPORTER SUBUNIT MNHC2-RELATED"/>
    <property type="match status" value="1"/>
</dbReference>
<feature type="transmembrane region" description="Helical" evidence="8">
    <location>
        <begin position="69"/>
        <end position="90"/>
    </location>
</feature>
<keyword evidence="10" id="KW-1185">Reference proteome</keyword>
<evidence type="ECO:0000256" key="3">
    <source>
        <dbReference type="ARBA" id="ARBA00022475"/>
    </source>
</evidence>
<organism evidence="9 10">
    <name type="scientific">Nonomuraea coxensis DSM 45129</name>
    <dbReference type="NCBI Taxonomy" id="1122611"/>
    <lineage>
        <taxon>Bacteria</taxon>
        <taxon>Bacillati</taxon>
        <taxon>Actinomycetota</taxon>
        <taxon>Actinomycetes</taxon>
        <taxon>Streptosporangiales</taxon>
        <taxon>Streptosporangiaceae</taxon>
        <taxon>Nonomuraea</taxon>
    </lineage>
</organism>
<evidence type="ECO:0000313" key="9">
    <source>
        <dbReference type="EMBL" id="QYC41573.1"/>
    </source>
</evidence>
<evidence type="ECO:0000256" key="6">
    <source>
        <dbReference type="ARBA" id="ARBA00023136"/>
    </source>
</evidence>
<feature type="transmembrane region" description="Helical" evidence="8">
    <location>
        <begin position="30"/>
        <end position="49"/>
    </location>
</feature>
<evidence type="ECO:0000313" key="10">
    <source>
        <dbReference type="Proteomes" id="UP000824681"/>
    </source>
</evidence>
<protein>
    <submittedName>
        <fullName evidence="9">Na(+)/H(+) antiporter subunit C</fullName>
    </submittedName>
</protein>
<sequence length="150" mass="15767">MTPNLTYVVTVGVLFAAGVTLLLERSLTRILLGVILLGNGVNLLILMGGRAGSAPIAGLAGQERMSDPLPQAMILTAIVITLGMTAFLLAMASRTWLLTGHDEVQDDVEDRRIVRLAEQDADLPGDFNGAGDVNGVNGGDPRRGHVTEPP</sequence>
<feature type="compositionally biased region" description="Basic and acidic residues" evidence="7">
    <location>
        <begin position="140"/>
        <end position="150"/>
    </location>
</feature>
<reference evidence="9 10" key="1">
    <citation type="journal article" date="2021" name="ACS Chem. Biol.">
        <title>Genomic-Led Discovery of a Novel Glycopeptide Antibiotic by Nonomuraea coxensis DSM 45129.</title>
        <authorList>
            <person name="Yushchuk O."/>
            <person name="Vior N.M."/>
            <person name="Andreo-Vidal A."/>
            <person name="Berini F."/>
            <person name="Ruckert C."/>
            <person name="Busche T."/>
            <person name="Binda E."/>
            <person name="Kalinowski J."/>
            <person name="Truman A.W."/>
            <person name="Marinelli F."/>
        </authorList>
    </citation>
    <scope>NUCLEOTIDE SEQUENCE [LARGE SCALE GENOMIC DNA]</scope>
    <source>
        <strain evidence="9 10">DSM 45129</strain>
    </source>
</reference>
<gene>
    <name evidence="9" type="primary">mrpC2</name>
    <name evidence="9" type="ORF">Nocox_19820</name>
</gene>
<dbReference type="EMBL" id="CP068985">
    <property type="protein sequence ID" value="QYC41573.1"/>
    <property type="molecule type" value="Genomic_DNA"/>
</dbReference>
<name>A0ABX8U1Y2_9ACTN</name>
<dbReference type="NCBIfam" id="NF005929">
    <property type="entry name" value="PRK07946.1"/>
    <property type="match status" value="1"/>
</dbReference>
<dbReference type="Pfam" id="PF00420">
    <property type="entry name" value="Oxidored_q2"/>
    <property type="match status" value="1"/>
</dbReference>
<accession>A0ABX8U1Y2</accession>
<proteinExistence type="inferred from homology"/>
<evidence type="ECO:0000256" key="8">
    <source>
        <dbReference type="SAM" id="Phobius"/>
    </source>
</evidence>
<keyword evidence="5 8" id="KW-1133">Transmembrane helix</keyword>
<dbReference type="Proteomes" id="UP000824681">
    <property type="component" value="Chromosome"/>
</dbReference>
<dbReference type="RefSeq" id="WP_020542815.1">
    <property type="nucleotide sequence ID" value="NZ_CP068985.1"/>
</dbReference>
<evidence type="ECO:0000256" key="7">
    <source>
        <dbReference type="SAM" id="MobiDB-lite"/>
    </source>
</evidence>
<feature type="compositionally biased region" description="Low complexity" evidence="7">
    <location>
        <begin position="125"/>
        <end position="135"/>
    </location>
</feature>
<comment type="subcellular location">
    <subcellularLocation>
        <location evidence="1">Cell membrane</location>
        <topology evidence="1">Multi-pass membrane protein</topology>
    </subcellularLocation>
</comment>
<feature type="transmembrane region" description="Helical" evidence="8">
    <location>
        <begin position="6"/>
        <end position="23"/>
    </location>
</feature>
<dbReference type="PANTHER" id="PTHR34583:SF2">
    <property type="entry name" value="ANTIPORTER SUBUNIT MNHC2-RELATED"/>
    <property type="match status" value="1"/>
</dbReference>
<evidence type="ECO:0000256" key="5">
    <source>
        <dbReference type="ARBA" id="ARBA00022989"/>
    </source>
</evidence>
<keyword evidence="3" id="KW-1003">Cell membrane</keyword>
<keyword evidence="6 8" id="KW-0472">Membrane</keyword>
<dbReference type="Gene3D" id="1.10.287.3510">
    <property type="match status" value="1"/>
</dbReference>
<dbReference type="InterPro" id="IPR039428">
    <property type="entry name" value="NUOK/Mnh_C1-like"/>
</dbReference>
<comment type="similarity">
    <text evidence="2">Belongs to the CPA3 antiporters (TC 2.A.63) subunit C family.</text>
</comment>
<keyword evidence="4 8" id="KW-0812">Transmembrane</keyword>
<feature type="region of interest" description="Disordered" evidence="7">
    <location>
        <begin position="123"/>
        <end position="150"/>
    </location>
</feature>